<evidence type="ECO:0000313" key="15">
    <source>
        <dbReference type="EMBL" id="VDM03649.1"/>
    </source>
</evidence>
<dbReference type="GO" id="GO:0004660">
    <property type="term" value="F:protein farnesyltransferase activity"/>
    <property type="evidence" value="ECO:0007669"/>
    <property type="project" value="UniProtKB-EC"/>
</dbReference>
<evidence type="ECO:0000256" key="11">
    <source>
        <dbReference type="ARBA" id="ARBA00042436"/>
    </source>
</evidence>
<dbReference type="SUPFAM" id="SSF48439">
    <property type="entry name" value="Protein prenylyltransferase"/>
    <property type="match status" value="2"/>
</dbReference>
<dbReference type="OrthoDB" id="272289at2759"/>
<dbReference type="InterPro" id="IPR002088">
    <property type="entry name" value="Prenyl_trans_a"/>
</dbReference>
<evidence type="ECO:0000313" key="16">
    <source>
        <dbReference type="Proteomes" id="UP000275846"/>
    </source>
</evidence>
<keyword evidence="7" id="KW-0677">Repeat</keyword>
<keyword evidence="5" id="KW-0637">Prenyltransferase</keyword>
<dbReference type="PANTHER" id="PTHR11129:SF1">
    <property type="entry name" value="PROTEIN FARNESYLTRANSFERASE_GERANYLGERANYLTRANSFERASE TYPE-1 SUBUNIT ALPHA"/>
    <property type="match status" value="1"/>
</dbReference>
<dbReference type="AlphaFoldDB" id="A0A183TLB5"/>
<evidence type="ECO:0000256" key="2">
    <source>
        <dbReference type="ARBA" id="ARBA00006734"/>
    </source>
</evidence>
<dbReference type="GO" id="GO:0005953">
    <property type="term" value="C:CAAX-protein geranylgeranyltransferase complex"/>
    <property type="evidence" value="ECO:0007669"/>
    <property type="project" value="TreeGrafter"/>
</dbReference>
<protein>
    <recommendedName>
        <fullName evidence="9">Protein farnesyltransferase/geranylgeranyltransferase type-1 subunit alpha</fullName>
        <ecNumber evidence="4">2.5.1.58</ecNumber>
        <ecNumber evidence="3">2.5.1.59</ecNumber>
    </recommendedName>
    <alternativeName>
        <fullName evidence="12">CAAX farnesyltransferase subunit alpha</fullName>
    </alternativeName>
    <alternativeName>
        <fullName evidence="11">FTase-alpha</fullName>
    </alternativeName>
    <alternativeName>
        <fullName evidence="10">Ras proteins prenyltransferase subunit alpha</fullName>
    </alternativeName>
    <alternativeName>
        <fullName evidence="13">Type I protein geranyl-geranyltransferase subunit alpha</fullName>
    </alternativeName>
</protein>
<comment type="cofactor">
    <cofactor evidence="1">
        <name>Mg(2+)</name>
        <dbReference type="ChEBI" id="CHEBI:18420"/>
    </cofactor>
</comment>
<evidence type="ECO:0000256" key="5">
    <source>
        <dbReference type="ARBA" id="ARBA00022602"/>
    </source>
</evidence>
<dbReference type="PANTHER" id="PTHR11129">
    <property type="entry name" value="PROTEIN FARNESYLTRANSFERASE ALPHA SUBUNIT/RAB GERANYLGERANYL TRANSFERASE ALPHA SUBUNIT"/>
    <property type="match status" value="1"/>
</dbReference>
<comment type="similarity">
    <text evidence="2">Belongs to the protein prenyltransferase subunit alpha family.</text>
</comment>
<keyword evidence="8" id="KW-0460">Magnesium</keyword>
<proteinExistence type="inferred from homology"/>
<accession>A0A183TLB5</accession>
<evidence type="ECO:0000256" key="13">
    <source>
        <dbReference type="ARBA" id="ARBA00043219"/>
    </source>
</evidence>
<sequence length="408" mass="47472">MNNTAHSFFRDRPEWADITPLKQDESPRDVVRIAYSDAFIDAHDYVRAVMAKDERSPRALSLTTECLQMNPANYTVWEYRRRILLSLKTPLVNEHHFVKTFLYEHPKNYQVPRVYHFYLLSLSTFNVLILLLLIVVRLFSSQLWYHCQWLMEQMFKEDSPKEVFKKPESEQFQTLSRELDLVKTVLADDAKNYHAWQYRRWLVDFFAIPPSNELEFCGALLREDIFNNSAWNHRFYTVIEEGLDGNIFDRELKFTEDAIRASPNNQSACNYLIGILSPLPRLTPNESGQLTAADDLPSEANLLRVREFIEDTIAQDISGAAESPALLSLLVEVLYDFLRILHKKCGGKPATAAGVGDAEKAEDIVRQLISLCDRLALELDRVRANYWRYRYRQVEQMAAELNLPCDKH</sequence>
<dbReference type="STRING" id="70667.A0A183TLB5"/>
<dbReference type="EMBL" id="UYSU01042225">
    <property type="protein sequence ID" value="VDM03649.1"/>
    <property type="molecule type" value="Genomic_DNA"/>
</dbReference>
<dbReference type="PROSITE" id="PS51147">
    <property type="entry name" value="PFTA"/>
    <property type="match status" value="4"/>
</dbReference>
<evidence type="ECO:0000256" key="9">
    <source>
        <dbReference type="ARBA" id="ARBA00040965"/>
    </source>
</evidence>
<feature type="transmembrane region" description="Helical" evidence="14">
    <location>
        <begin position="117"/>
        <end position="139"/>
    </location>
</feature>
<dbReference type="Gene3D" id="1.25.40.120">
    <property type="entry name" value="Protein prenylyltransferase"/>
    <property type="match status" value="2"/>
</dbReference>
<name>A0A183TLB5_SCHSO</name>
<gene>
    <name evidence="15" type="ORF">SSLN_LOCUS17263</name>
</gene>
<evidence type="ECO:0000256" key="10">
    <source>
        <dbReference type="ARBA" id="ARBA00041392"/>
    </source>
</evidence>
<dbReference type="GO" id="GO:0005965">
    <property type="term" value="C:protein farnesyltransferase complex"/>
    <property type="evidence" value="ECO:0007669"/>
    <property type="project" value="TreeGrafter"/>
</dbReference>
<keyword evidence="14" id="KW-0812">Transmembrane</keyword>
<dbReference type="GO" id="GO:0004662">
    <property type="term" value="F:CAAX-protein geranylgeranyltransferase activity"/>
    <property type="evidence" value="ECO:0007669"/>
    <property type="project" value="UniProtKB-EC"/>
</dbReference>
<dbReference type="EC" id="2.5.1.58" evidence="4"/>
<keyword evidence="14" id="KW-0472">Membrane</keyword>
<evidence type="ECO:0000256" key="14">
    <source>
        <dbReference type="SAM" id="Phobius"/>
    </source>
</evidence>
<evidence type="ECO:0000256" key="12">
    <source>
        <dbReference type="ARBA" id="ARBA00043086"/>
    </source>
</evidence>
<evidence type="ECO:0000256" key="1">
    <source>
        <dbReference type="ARBA" id="ARBA00001946"/>
    </source>
</evidence>
<reference evidence="17" key="1">
    <citation type="submission" date="2016-06" db="UniProtKB">
        <authorList>
            <consortium name="WormBaseParasite"/>
        </authorList>
    </citation>
    <scope>IDENTIFICATION</scope>
</reference>
<evidence type="ECO:0000256" key="3">
    <source>
        <dbReference type="ARBA" id="ARBA00012700"/>
    </source>
</evidence>
<dbReference type="Proteomes" id="UP000275846">
    <property type="component" value="Unassembled WGS sequence"/>
</dbReference>
<dbReference type="WBParaSite" id="SSLN_0001791801-mRNA-1">
    <property type="protein sequence ID" value="SSLN_0001791801-mRNA-1"/>
    <property type="gene ID" value="SSLN_0001791801"/>
</dbReference>
<reference evidence="15 16" key="2">
    <citation type="submission" date="2018-11" db="EMBL/GenBank/DDBJ databases">
        <authorList>
            <consortium name="Pathogen Informatics"/>
        </authorList>
    </citation>
    <scope>NUCLEOTIDE SEQUENCE [LARGE SCALE GENOMIC DNA]</scope>
    <source>
        <strain evidence="15 16">NST_G2</strain>
    </source>
</reference>
<evidence type="ECO:0000256" key="7">
    <source>
        <dbReference type="ARBA" id="ARBA00022737"/>
    </source>
</evidence>
<dbReference type="EC" id="2.5.1.59" evidence="3"/>
<keyword evidence="6" id="KW-0808">Transferase</keyword>
<keyword evidence="14" id="KW-1133">Transmembrane helix</keyword>
<keyword evidence="16" id="KW-1185">Reference proteome</keyword>
<evidence type="ECO:0000256" key="8">
    <source>
        <dbReference type="ARBA" id="ARBA00022842"/>
    </source>
</evidence>
<evidence type="ECO:0000256" key="4">
    <source>
        <dbReference type="ARBA" id="ARBA00012702"/>
    </source>
</evidence>
<dbReference type="Pfam" id="PF01239">
    <property type="entry name" value="PPTA"/>
    <property type="match status" value="4"/>
</dbReference>
<organism evidence="17">
    <name type="scientific">Schistocephalus solidus</name>
    <name type="common">Tapeworm</name>
    <dbReference type="NCBI Taxonomy" id="70667"/>
    <lineage>
        <taxon>Eukaryota</taxon>
        <taxon>Metazoa</taxon>
        <taxon>Spiralia</taxon>
        <taxon>Lophotrochozoa</taxon>
        <taxon>Platyhelminthes</taxon>
        <taxon>Cestoda</taxon>
        <taxon>Eucestoda</taxon>
        <taxon>Diphyllobothriidea</taxon>
        <taxon>Diphyllobothriidae</taxon>
        <taxon>Schistocephalus</taxon>
    </lineage>
</organism>
<evidence type="ECO:0000313" key="17">
    <source>
        <dbReference type="WBParaSite" id="SSLN_0001791801-mRNA-1"/>
    </source>
</evidence>
<evidence type="ECO:0000256" key="6">
    <source>
        <dbReference type="ARBA" id="ARBA00022679"/>
    </source>
</evidence>